<organism evidence="4 5">
    <name type="scientific">Rhizophagus irregularis</name>
    <dbReference type="NCBI Taxonomy" id="588596"/>
    <lineage>
        <taxon>Eukaryota</taxon>
        <taxon>Fungi</taxon>
        <taxon>Fungi incertae sedis</taxon>
        <taxon>Mucoromycota</taxon>
        <taxon>Glomeromycotina</taxon>
        <taxon>Glomeromycetes</taxon>
        <taxon>Glomerales</taxon>
        <taxon>Glomeraceae</taxon>
        <taxon>Rhizophagus</taxon>
    </lineage>
</organism>
<evidence type="ECO:0000256" key="1">
    <source>
        <dbReference type="ARBA" id="ARBA00022857"/>
    </source>
</evidence>
<keyword evidence="2" id="KW-0560">Oxidoreductase</keyword>
<dbReference type="AlphaFoldDB" id="A0A916EKM5"/>
<dbReference type="PANTHER" id="PTHR47706">
    <property type="entry name" value="NMRA-LIKE FAMILY PROTEIN"/>
    <property type="match status" value="1"/>
</dbReference>
<dbReference type="GO" id="GO:0016491">
    <property type="term" value="F:oxidoreductase activity"/>
    <property type="evidence" value="ECO:0007669"/>
    <property type="project" value="UniProtKB-KW"/>
</dbReference>
<keyword evidence="1" id="KW-0521">NADP</keyword>
<evidence type="ECO:0000256" key="2">
    <source>
        <dbReference type="ARBA" id="ARBA00023002"/>
    </source>
</evidence>
<dbReference type="VEuPathDB" id="FungiDB:RhiirFUN_007377"/>
<dbReference type="PANTHER" id="PTHR47706:SF9">
    <property type="entry name" value="NMRA-LIKE DOMAIN-CONTAINING PROTEIN-RELATED"/>
    <property type="match status" value="1"/>
</dbReference>
<dbReference type="Pfam" id="PF05368">
    <property type="entry name" value="NmrA"/>
    <property type="match status" value="1"/>
</dbReference>
<dbReference type="Proteomes" id="UP000684084">
    <property type="component" value="Unassembled WGS sequence"/>
</dbReference>
<dbReference type="InterPro" id="IPR008030">
    <property type="entry name" value="NmrA-like"/>
</dbReference>
<evidence type="ECO:0000259" key="3">
    <source>
        <dbReference type="Pfam" id="PF05368"/>
    </source>
</evidence>
<dbReference type="EMBL" id="CAGKOT010000090">
    <property type="protein sequence ID" value="CAB5394628.1"/>
    <property type="molecule type" value="Genomic_DNA"/>
</dbReference>
<name>A0A916EKM5_9GLOM</name>
<comment type="caution">
    <text evidence="4">The sequence shown here is derived from an EMBL/GenBank/DDBJ whole genome shotgun (WGS) entry which is preliminary data.</text>
</comment>
<dbReference type="OrthoDB" id="419598at2759"/>
<sequence>MSFETVTIAGGTGKVGHFIAEAFLEDGSYRIKILRRKSNEEDSNEMARSLASKGAEIVYVDYYKKDDLVKALQGTDVLISALNMDFVGGASYYDVQTPLLNAAKDASVKRFIPSEFGVKMKYRANPLTDNKKLFRDSVEKSGLEYTYIYFGVLQEEIFLCGFDIEEKKATFFGDGSKKIPTTSFSDFGKYIVESLRMPEARNSEITVAGANMSPFEYLEIFEKVTGSKWEVVVNRKVVDVIFLDRFMAAVAQEAEFEKLDNDKFSFAPRPVSEVIEELVSNFTLSYNISDITPSGTTYYDKKLMKFLGCYTYKDIDIAYFKTC</sequence>
<gene>
    <name evidence="4" type="ORF">CHRIB12_LOCUS23416</name>
</gene>
<dbReference type="InterPro" id="IPR051609">
    <property type="entry name" value="NmrA/Isoflavone_reductase-like"/>
</dbReference>
<evidence type="ECO:0000313" key="4">
    <source>
        <dbReference type="EMBL" id="CAB5394628.1"/>
    </source>
</evidence>
<feature type="domain" description="NmrA-like" evidence="3">
    <location>
        <begin position="4"/>
        <end position="231"/>
    </location>
</feature>
<proteinExistence type="predicted"/>
<protein>
    <recommendedName>
        <fullName evidence="3">NmrA-like domain-containing protein</fullName>
    </recommendedName>
</protein>
<accession>A0A916EKM5</accession>
<evidence type="ECO:0000313" key="5">
    <source>
        <dbReference type="Proteomes" id="UP000684084"/>
    </source>
</evidence>
<reference evidence="4" key="1">
    <citation type="submission" date="2020-05" db="EMBL/GenBank/DDBJ databases">
        <authorList>
            <person name="Rincon C."/>
            <person name="Sanders R I."/>
            <person name="Robbins C."/>
            <person name="Chaturvedi A."/>
        </authorList>
    </citation>
    <scope>NUCLEOTIDE SEQUENCE</scope>
    <source>
        <strain evidence="4">CHB12</strain>
    </source>
</reference>